<reference evidence="2" key="1">
    <citation type="submission" date="2022-11" db="UniProtKB">
        <authorList>
            <consortium name="WormBaseParasite"/>
        </authorList>
    </citation>
    <scope>IDENTIFICATION</scope>
</reference>
<accession>A0A915D8J1</accession>
<sequence>MLSSIERRSARCLSLEIPEFAFMGLANFAFKRSLLRCKGKGTEDAIEEFLISYCTTPSAVSPDGKSLAEAFLGRKPMTKLNITFQSLSIYGYVGSSDWTIIRGGEPSPPTSPFYEVVFEKHPLRFGRRADHSGLAYLVRYTEGSSNTVYEIFGQSYINSDGLICAKFVNVDNSVFSECDGFRLLSNQQPNRKDFFLVRPEEVDEYYQSPTLEINIVQFLNQQAVVMYDPQEDSSFFGTLRQTKSTDPRLAGQKEAVGVNYKGITVTYSGKTLLSGNYIMLIAKRNYVDGQ</sequence>
<evidence type="ECO:0000313" key="1">
    <source>
        <dbReference type="Proteomes" id="UP000887574"/>
    </source>
</evidence>
<evidence type="ECO:0000313" key="2">
    <source>
        <dbReference type="WBParaSite" id="jg17264"/>
    </source>
</evidence>
<dbReference type="Proteomes" id="UP000887574">
    <property type="component" value="Unplaced"/>
</dbReference>
<dbReference type="AlphaFoldDB" id="A0A915D8J1"/>
<keyword evidence="1" id="KW-1185">Reference proteome</keyword>
<proteinExistence type="predicted"/>
<dbReference type="WBParaSite" id="jg17264">
    <property type="protein sequence ID" value="jg17264"/>
    <property type="gene ID" value="jg17264"/>
</dbReference>
<protein>
    <submittedName>
        <fullName evidence="2">Uncharacterized protein</fullName>
    </submittedName>
</protein>
<name>A0A915D8J1_9BILA</name>
<organism evidence="1 2">
    <name type="scientific">Ditylenchus dipsaci</name>
    <dbReference type="NCBI Taxonomy" id="166011"/>
    <lineage>
        <taxon>Eukaryota</taxon>
        <taxon>Metazoa</taxon>
        <taxon>Ecdysozoa</taxon>
        <taxon>Nematoda</taxon>
        <taxon>Chromadorea</taxon>
        <taxon>Rhabditida</taxon>
        <taxon>Tylenchina</taxon>
        <taxon>Tylenchomorpha</taxon>
        <taxon>Sphaerularioidea</taxon>
        <taxon>Anguinidae</taxon>
        <taxon>Anguininae</taxon>
        <taxon>Ditylenchus</taxon>
    </lineage>
</organism>